<name>A0A2L2X7L6_9FIRM</name>
<dbReference type="RefSeq" id="WP_104370754.1">
    <property type="nucleotide sequence ID" value="NZ_BFAV01000019.1"/>
</dbReference>
<dbReference type="OrthoDB" id="2635728at2"/>
<dbReference type="AlphaFoldDB" id="A0A2L2X7L6"/>
<dbReference type="EMBL" id="BFAV01000019">
    <property type="protein sequence ID" value="GBF32187.1"/>
    <property type="molecule type" value="Genomic_DNA"/>
</dbReference>
<evidence type="ECO:0000313" key="2">
    <source>
        <dbReference type="Proteomes" id="UP000239549"/>
    </source>
</evidence>
<organism evidence="1 2">
    <name type="scientific">Desulfocucumis palustris</name>
    <dbReference type="NCBI Taxonomy" id="1898651"/>
    <lineage>
        <taxon>Bacteria</taxon>
        <taxon>Bacillati</taxon>
        <taxon>Bacillota</taxon>
        <taxon>Clostridia</taxon>
        <taxon>Eubacteriales</taxon>
        <taxon>Desulfocucumaceae</taxon>
        <taxon>Desulfocucumis</taxon>
    </lineage>
</organism>
<gene>
    <name evidence="1" type="ORF">DCCM_0378</name>
</gene>
<proteinExistence type="predicted"/>
<comment type="caution">
    <text evidence="1">The sequence shown here is derived from an EMBL/GenBank/DDBJ whole genome shotgun (WGS) entry which is preliminary data.</text>
</comment>
<dbReference type="Proteomes" id="UP000239549">
    <property type="component" value="Unassembled WGS sequence"/>
</dbReference>
<reference evidence="2" key="1">
    <citation type="submission" date="2018-02" db="EMBL/GenBank/DDBJ databases">
        <title>Genome sequence of Desulfocucumis palustris strain NAW-5.</title>
        <authorList>
            <person name="Watanabe M."/>
            <person name="Kojima H."/>
            <person name="Fukui M."/>
        </authorList>
    </citation>
    <scope>NUCLEOTIDE SEQUENCE [LARGE SCALE GENOMIC DNA]</scope>
    <source>
        <strain evidence="2">NAW-5</strain>
    </source>
</reference>
<keyword evidence="2" id="KW-1185">Reference proteome</keyword>
<sequence length="139" mass="16089">MFKPVHFLNGRFMSPFFPVYTRPWFAGFNIEILNDPQTVYEKIFSPGADAELFALHMKSSKILPEDYWDLYHDGEPLFKNIYCKDISEGIYLMVAHRLTPASILQFIYTADKSSPQAEPYHVEVTYDFLIREPVPGMAG</sequence>
<accession>A0A2L2X7L6</accession>
<evidence type="ECO:0000313" key="1">
    <source>
        <dbReference type="EMBL" id="GBF32187.1"/>
    </source>
</evidence>
<protein>
    <submittedName>
        <fullName evidence="1">Uncharacterized protein</fullName>
    </submittedName>
</protein>